<accession>A0A1U7EWJ2</accession>
<dbReference type="Proteomes" id="UP000002698">
    <property type="component" value="Chromosome"/>
</dbReference>
<dbReference type="EMBL" id="CR936257">
    <property type="protein sequence ID" value="CAI49455.1"/>
    <property type="molecule type" value="Genomic_DNA"/>
</dbReference>
<feature type="transmembrane region" description="Helical" evidence="1">
    <location>
        <begin position="73"/>
        <end position="92"/>
    </location>
</feature>
<reference evidence="2 3" key="1">
    <citation type="journal article" date="2005" name="Genome Res.">
        <title>Living with two extremes: conclusions from the genome sequence of Natronomonas pharaonis.</title>
        <authorList>
            <person name="Falb M."/>
            <person name="Pfeiffer F."/>
            <person name="Palm P."/>
            <person name="Rodewald K."/>
            <person name="Hickmann V."/>
            <person name="Tittor J."/>
            <person name="Oesterhelt D."/>
        </authorList>
    </citation>
    <scope>NUCLEOTIDE SEQUENCE [LARGE SCALE GENOMIC DNA]</scope>
    <source>
        <strain evidence="3">ATCC 35678 / DSM 2160 / CIP 103997 / JCM 8858 / NBRC 14720 / NCIMB 2260 / Gabara</strain>
    </source>
</reference>
<dbReference type="RefSeq" id="WP_011323080.1">
    <property type="nucleotide sequence ID" value="NC_007426.1"/>
</dbReference>
<dbReference type="STRING" id="348780.NP_2728A"/>
<protein>
    <submittedName>
        <fullName evidence="2">Uncharacterized protein</fullName>
    </submittedName>
</protein>
<name>A0A1U7EWJ2_NATPD</name>
<evidence type="ECO:0000313" key="2">
    <source>
        <dbReference type="EMBL" id="CAI49455.1"/>
    </source>
</evidence>
<organism evidence="2 3">
    <name type="scientific">Natronomonas pharaonis (strain ATCC 35678 / DSM 2160 / CIP 103997 / JCM 8858 / NBRC 14720 / NCIMB 2260 / Gabara)</name>
    <name type="common">Halobacterium pharaonis</name>
    <dbReference type="NCBI Taxonomy" id="348780"/>
    <lineage>
        <taxon>Archaea</taxon>
        <taxon>Methanobacteriati</taxon>
        <taxon>Methanobacteriota</taxon>
        <taxon>Stenosarchaea group</taxon>
        <taxon>Halobacteria</taxon>
        <taxon>Halobacteriales</taxon>
        <taxon>Natronomonadaceae</taxon>
        <taxon>Natronomonas</taxon>
    </lineage>
</organism>
<feature type="transmembrane region" description="Helical" evidence="1">
    <location>
        <begin position="12"/>
        <end position="35"/>
    </location>
</feature>
<dbReference type="EnsemblBacteria" id="CAI49455">
    <property type="protein sequence ID" value="CAI49455"/>
    <property type="gene ID" value="NP_2728A"/>
</dbReference>
<dbReference type="HOGENOM" id="CLU_2032928_0_0_2"/>
<keyword evidence="1" id="KW-0812">Transmembrane</keyword>
<gene>
    <name evidence="2" type="ordered locus">NP_2728A</name>
</gene>
<keyword evidence="1" id="KW-0472">Membrane</keyword>
<evidence type="ECO:0000256" key="1">
    <source>
        <dbReference type="SAM" id="Phobius"/>
    </source>
</evidence>
<proteinExistence type="predicted"/>
<sequence length="121" mass="11922">MSDTGSLRAEVAAAFDVGTWLFSTVAALVGFVVGLEAVGSTPGAVAAAFLAAAAATLLGRLDAPTPASLDDRLAGKTAVLVVAVVAGGLAIARPLAGIVVAVACYLTVWLRSFAPTAAPDR</sequence>
<feature type="transmembrane region" description="Helical" evidence="1">
    <location>
        <begin position="41"/>
        <end position="61"/>
    </location>
</feature>
<dbReference type="AlphaFoldDB" id="A0A1U7EWJ2"/>
<keyword evidence="1" id="KW-1133">Transmembrane helix</keyword>
<dbReference type="KEGG" id="nph:NP_2728A"/>
<keyword evidence="3" id="KW-1185">Reference proteome</keyword>
<evidence type="ECO:0000313" key="3">
    <source>
        <dbReference type="Proteomes" id="UP000002698"/>
    </source>
</evidence>
<dbReference type="GeneID" id="3701538"/>